<dbReference type="SUPFAM" id="SSF53649">
    <property type="entry name" value="Alkaline phosphatase-like"/>
    <property type="match status" value="1"/>
</dbReference>
<reference evidence="10" key="1">
    <citation type="submission" date="2025-08" db="UniProtKB">
        <authorList>
            <consortium name="RefSeq"/>
        </authorList>
    </citation>
    <scope>IDENTIFICATION</scope>
    <source>
        <tissue evidence="10">Gonads</tissue>
    </source>
</reference>
<organism evidence="9 10">
    <name type="scientific">Sitophilus oryzae</name>
    <name type="common">Rice weevil</name>
    <name type="synonym">Curculio oryzae</name>
    <dbReference type="NCBI Taxonomy" id="7048"/>
    <lineage>
        <taxon>Eukaryota</taxon>
        <taxon>Metazoa</taxon>
        <taxon>Ecdysozoa</taxon>
        <taxon>Arthropoda</taxon>
        <taxon>Hexapoda</taxon>
        <taxon>Insecta</taxon>
        <taxon>Pterygota</taxon>
        <taxon>Neoptera</taxon>
        <taxon>Endopterygota</taxon>
        <taxon>Coleoptera</taxon>
        <taxon>Polyphaga</taxon>
        <taxon>Cucujiformia</taxon>
        <taxon>Curculionidae</taxon>
        <taxon>Dryophthorinae</taxon>
        <taxon>Sitophilus</taxon>
    </lineage>
</organism>
<evidence type="ECO:0000256" key="3">
    <source>
        <dbReference type="ARBA" id="ARBA00022723"/>
    </source>
</evidence>
<dbReference type="OrthoDB" id="103349at2759"/>
<dbReference type="PANTHER" id="PTHR10342">
    <property type="entry name" value="ARYLSULFATASE"/>
    <property type="match status" value="1"/>
</dbReference>
<evidence type="ECO:0000256" key="4">
    <source>
        <dbReference type="ARBA" id="ARBA00022801"/>
    </source>
</evidence>
<accession>A0A6J2X8A7</accession>
<dbReference type="InterPro" id="IPR024607">
    <property type="entry name" value="Sulfatase_CS"/>
</dbReference>
<dbReference type="GeneID" id="115875967"/>
<evidence type="ECO:0000256" key="5">
    <source>
        <dbReference type="ARBA" id="ARBA00022837"/>
    </source>
</evidence>
<keyword evidence="9" id="KW-1185">Reference proteome</keyword>
<dbReference type="InParanoid" id="A0A6J2X8A7"/>
<keyword evidence="5" id="KW-0106">Calcium</keyword>
<evidence type="ECO:0000256" key="1">
    <source>
        <dbReference type="ARBA" id="ARBA00001913"/>
    </source>
</evidence>
<dbReference type="Pfam" id="PF00884">
    <property type="entry name" value="Sulfatase"/>
    <property type="match status" value="1"/>
</dbReference>
<evidence type="ECO:0000256" key="7">
    <source>
        <dbReference type="SAM" id="SignalP"/>
    </source>
</evidence>
<evidence type="ECO:0000313" key="10">
    <source>
        <dbReference type="RefSeq" id="XP_030747442.1"/>
    </source>
</evidence>
<comment type="similarity">
    <text evidence="2">Belongs to the sulfatase family.</text>
</comment>
<keyword evidence="4" id="KW-0378">Hydrolase</keyword>
<feature type="domain" description="Sulfatase N-terminal" evidence="8">
    <location>
        <begin position="31"/>
        <end position="365"/>
    </location>
</feature>
<dbReference type="Gene3D" id="3.30.1120.10">
    <property type="match status" value="1"/>
</dbReference>
<dbReference type="InterPro" id="IPR047115">
    <property type="entry name" value="ARSB"/>
</dbReference>
<proteinExistence type="inferred from homology"/>
<evidence type="ECO:0000256" key="6">
    <source>
        <dbReference type="ARBA" id="ARBA00023180"/>
    </source>
</evidence>
<keyword evidence="6" id="KW-0325">Glycoprotein</keyword>
<dbReference type="RefSeq" id="XP_030747442.1">
    <property type="nucleotide sequence ID" value="XM_030891582.1"/>
</dbReference>
<evidence type="ECO:0000313" key="9">
    <source>
        <dbReference type="Proteomes" id="UP000504635"/>
    </source>
</evidence>
<feature type="signal peptide" evidence="7">
    <location>
        <begin position="1"/>
        <end position="25"/>
    </location>
</feature>
<dbReference type="GO" id="GO:0008484">
    <property type="term" value="F:sulfuric ester hydrolase activity"/>
    <property type="evidence" value="ECO:0007669"/>
    <property type="project" value="InterPro"/>
</dbReference>
<dbReference type="PANTHER" id="PTHR10342:SF273">
    <property type="entry name" value="RE14504P"/>
    <property type="match status" value="1"/>
</dbReference>
<sequence length="566" mass="63274">MSRFQLLFNMKSLIVLVVIVSIVTCKKQSKPNIVVILGDDIGWNDFSFHGSNQIPTPNIDALGYNGVFLNRFYTQPTCSPSRAALLTGKYPMRMGYQGTPLNSGEDRPLPDDVETLPQKLKELGYKTHLVGKWHLSAGRRKDTPTGRGFDTHFGYWNGYIGYFDFFAYQPMDPNDTSTGETEWSGLDLHDGFAPQWEYQNQYATDLFTEKSLEVIDKHNSSDPLFLMIGHLAAHTGAHGTELGVPDVNQTQKDYWYIDDPVRQRFADVVNRLDKSVGDVVQQLQKKDMLKNSIILFLSDNGAQTVGIYENHGSNYPLKGLKFSLLEGGVRGSAVLFSPLLSKKGYINNHLLHISDVYTTLIELAGGTAPNNTDGINQWSTISYDKNTQRKEILLNVDEIQGYSGIISKLGRYKFLNGSYLLGIYDGALGETGRNSSTPTYDASKVISSAVNQAIQSLSGISPLNSSTISTLREQLDISSCNQKTRTSDSPCLGECLFDLWKDPCETENIVSSSPTIAEKLREKLYNYVSQIVPERNRGVDLNSNPKKYNNTWCTWLDDSECYKTLL</sequence>
<dbReference type="PROSITE" id="PS00149">
    <property type="entry name" value="SULFATASE_2"/>
    <property type="match status" value="1"/>
</dbReference>
<dbReference type="Gene3D" id="3.40.720.10">
    <property type="entry name" value="Alkaline Phosphatase, subunit A"/>
    <property type="match status" value="1"/>
</dbReference>
<dbReference type="PROSITE" id="PS00523">
    <property type="entry name" value="SULFATASE_1"/>
    <property type="match status" value="1"/>
</dbReference>
<dbReference type="Proteomes" id="UP000504635">
    <property type="component" value="Unplaced"/>
</dbReference>
<comment type="cofactor">
    <cofactor evidence="1">
        <name>Ca(2+)</name>
        <dbReference type="ChEBI" id="CHEBI:29108"/>
    </cofactor>
</comment>
<protein>
    <submittedName>
        <fullName evidence="10">Arylsulfatase B-like</fullName>
    </submittedName>
</protein>
<evidence type="ECO:0000259" key="8">
    <source>
        <dbReference type="Pfam" id="PF00884"/>
    </source>
</evidence>
<keyword evidence="3" id="KW-0479">Metal-binding</keyword>
<dbReference type="GO" id="GO:0046872">
    <property type="term" value="F:metal ion binding"/>
    <property type="evidence" value="ECO:0007669"/>
    <property type="project" value="UniProtKB-KW"/>
</dbReference>
<keyword evidence="7" id="KW-0732">Signal</keyword>
<feature type="chain" id="PRO_5026827095" evidence="7">
    <location>
        <begin position="26"/>
        <end position="566"/>
    </location>
</feature>
<evidence type="ECO:0000256" key="2">
    <source>
        <dbReference type="ARBA" id="ARBA00008779"/>
    </source>
</evidence>
<dbReference type="AlphaFoldDB" id="A0A6J2X8A7"/>
<dbReference type="CDD" id="cd16029">
    <property type="entry name" value="4-S"/>
    <property type="match status" value="1"/>
</dbReference>
<dbReference type="InterPro" id="IPR000917">
    <property type="entry name" value="Sulfatase_N"/>
</dbReference>
<dbReference type="InterPro" id="IPR017850">
    <property type="entry name" value="Alkaline_phosphatase_core_sf"/>
</dbReference>
<name>A0A6J2X8A7_SITOR</name>
<dbReference type="KEGG" id="soy:115875967"/>
<gene>
    <name evidence="10" type="primary">LOC115875967</name>
</gene>